<dbReference type="Pfam" id="PF00908">
    <property type="entry name" value="dTDP_sugar_isom"/>
    <property type="match status" value="1"/>
</dbReference>
<dbReference type="RefSeq" id="WP_094606111.1">
    <property type="nucleotide sequence ID" value="NZ_CP155573.1"/>
</dbReference>
<dbReference type="Gene3D" id="2.60.120.10">
    <property type="entry name" value="Jelly Rolls"/>
    <property type="match status" value="1"/>
</dbReference>
<dbReference type="GO" id="GO:0008830">
    <property type="term" value="F:dTDP-4-dehydrorhamnose 3,5-epimerase activity"/>
    <property type="evidence" value="ECO:0007669"/>
    <property type="project" value="UniProtKB-EC"/>
</dbReference>
<proteinExistence type="inferred from homology"/>
<organism evidence="2 3">
    <name type="scientific">Sporomusa silvacetica DSM 10669</name>
    <dbReference type="NCBI Taxonomy" id="1123289"/>
    <lineage>
        <taxon>Bacteria</taxon>
        <taxon>Bacillati</taxon>
        <taxon>Bacillota</taxon>
        <taxon>Negativicutes</taxon>
        <taxon>Selenomonadales</taxon>
        <taxon>Sporomusaceae</taxon>
        <taxon>Sporomusa</taxon>
    </lineage>
</organism>
<dbReference type="CDD" id="cd00438">
    <property type="entry name" value="cupin_RmlC"/>
    <property type="match status" value="1"/>
</dbReference>
<comment type="pathway">
    <text evidence="1">Carbohydrate biosynthesis; dTDP-L-rhamnose biosynthesis.</text>
</comment>
<keyword evidence="1 2" id="KW-0413">Isomerase</keyword>
<dbReference type="EMBL" id="CP155573">
    <property type="protein sequence ID" value="XFO64678.1"/>
    <property type="molecule type" value="Genomic_DNA"/>
</dbReference>
<reference evidence="2" key="1">
    <citation type="submission" date="2024-05" db="EMBL/GenBank/DDBJ databases">
        <title>Isolation and characterization of Sporomusa carbonis sp. nov., a carboxydotrophic hydrogenogen in the genus of Sporomusa isolated from a charcoal burning pile.</title>
        <authorList>
            <person name="Boeer T."/>
            <person name="Rosenbaum F."/>
            <person name="Eysell L."/>
            <person name="Mueller V."/>
            <person name="Daniel R."/>
            <person name="Poehlein A."/>
        </authorList>
    </citation>
    <scope>NUCLEOTIDE SEQUENCE [LARGE SCALE GENOMIC DNA]</scope>
    <source>
        <strain evidence="2">DSM 10669</strain>
    </source>
</reference>
<dbReference type="SUPFAM" id="SSF51182">
    <property type="entry name" value="RmlC-like cupins"/>
    <property type="match status" value="1"/>
</dbReference>
<dbReference type="NCBIfam" id="TIGR01221">
    <property type="entry name" value="rmlC"/>
    <property type="match status" value="1"/>
</dbReference>
<protein>
    <recommendedName>
        <fullName evidence="1">dTDP-4-dehydrorhamnose 3,5-epimerase</fullName>
        <ecNumber evidence="1">5.1.3.13</ecNumber>
    </recommendedName>
    <alternativeName>
        <fullName evidence="1">Thymidine diphospho-4-keto-rhamnose 3,5-epimerase</fullName>
    </alternativeName>
</protein>
<dbReference type="EC" id="5.1.3.13" evidence="1"/>
<evidence type="ECO:0000256" key="1">
    <source>
        <dbReference type="RuleBase" id="RU364069"/>
    </source>
</evidence>
<comment type="similarity">
    <text evidence="1">Belongs to the dTDP-4-dehydrorhamnose 3,5-epimerase family.</text>
</comment>
<name>A0ABZ3IH39_9FIRM</name>
<dbReference type="InterPro" id="IPR011051">
    <property type="entry name" value="RmlC_Cupin_sf"/>
</dbReference>
<gene>
    <name evidence="2" type="primary">rfbC_1</name>
    <name evidence="2" type="ORF">SPSIL_007810</name>
</gene>
<comment type="subunit">
    <text evidence="1">Homodimer.</text>
</comment>
<dbReference type="InterPro" id="IPR000888">
    <property type="entry name" value="RmlC-like"/>
</dbReference>
<dbReference type="PANTHER" id="PTHR21047:SF2">
    <property type="entry name" value="THYMIDINE DIPHOSPHO-4-KETO-RHAMNOSE 3,5-EPIMERASE"/>
    <property type="match status" value="1"/>
</dbReference>
<keyword evidence="3" id="KW-1185">Reference proteome</keyword>
<evidence type="ECO:0000313" key="3">
    <source>
        <dbReference type="Proteomes" id="UP000216752"/>
    </source>
</evidence>
<comment type="function">
    <text evidence="1">Catalyzes the epimerization of the C3' and C5'positions of dTDP-6-deoxy-D-xylo-4-hexulose, forming dTDP-6-deoxy-L-lyxo-4-hexulose.</text>
</comment>
<comment type="catalytic activity">
    <reaction evidence="1">
        <text>dTDP-4-dehydro-6-deoxy-alpha-D-glucose = dTDP-4-dehydro-beta-L-rhamnose</text>
        <dbReference type="Rhea" id="RHEA:16969"/>
        <dbReference type="ChEBI" id="CHEBI:57649"/>
        <dbReference type="ChEBI" id="CHEBI:62830"/>
        <dbReference type="EC" id="5.1.3.13"/>
    </reaction>
</comment>
<dbReference type="PANTHER" id="PTHR21047">
    <property type="entry name" value="DTDP-6-DEOXY-D-GLUCOSE-3,5 EPIMERASE"/>
    <property type="match status" value="1"/>
</dbReference>
<accession>A0ABZ3IH39</accession>
<dbReference type="InterPro" id="IPR014710">
    <property type="entry name" value="RmlC-like_jellyroll"/>
</dbReference>
<evidence type="ECO:0000313" key="2">
    <source>
        <dbReference type="EMBL" id="XFO64678.1"/>
    </source>
</evidence>
<sequence length="191" mass="21470">MNITLTKISGVYIVKREPFSDERGTFSRMFCRRELEAAGLCGEIAQMNLSTNRKKGTLRGLHSQSGNAAEDKLVTCVQGAIFDVCVDVRKDSPTYLQWVGETLSEENGFGLYVPKGCAHGYLTLTDDTQVLYLVTQYYTPNTEVGYRFDDPAFGITWPIVAPYIMSEKDKSWEYYRFGPVDAAQKLAQTDT</sequence>
<dbReference type="Proteomes" id="UP000216752">
    <property type="component" value="Chromosome"/>
</dbReference>